<sequence>MKIDPKNGLAQLLFGMKTNDVVAQLGLPNRQFQDEDGNTIYLYDSHKLRLTFYADEDFRLGYAITSHADATLLGHAIIGEPITKILEALPFSSWETEEFDSVTNYFNESNWLTLQVEYGQVIRVEIGALIDEVSDVFIWRFKG</sequence>
<evidence type="ECO:0000313" key="1">
    <source>
        <dbReference type="EMBL" id="SHF69900.1"/>
    </source>
</evidence>
<name>A0A1M5DSG9_9FLAO</name>
<organism evidence="1 2">
    <name type="scientific">Flavobacterium fontis</name>
    <dbReference type="NCBI Taxonomy" id="1124188"/>
    <lineage>
        <taxon>Bacteria</taxon>
        <taxon>Pseudomonadati</taxon>
        <taxon>Bacteroidota</taxon>
        <taxon>Flavobacteriia</taxon>
        <taxon>Flavobacteriales</taxon>
        <taxon>Flavobacteriaceae</taxon>
        <taxon>Flavobacterium</taxon>
    </lineage>
</organism>
<dbReference type="AlphaFoldDB" id="A0A1M5DSG9"/>
<gene>
    <name evidence="1" type="ORF">SAMN05444377_11630</name>
</gene>
<evidence type="ECO:0000313" key="2">
    <source>
        <dbReference type="Proteomes" id="UP000184147"/>
    </source>
</evidence>
<dbReference type="Proteomes" id="UP000184147">
    <property type="component" value="Unassembled WGS sequence"/>
</dbReference>
<protein>
    <submittedName>
        <fullName evidence="1">Uncharacterized protein</fullName>
    </submittedName>
</protein>
<reference evidence="1 2" key="1">
    <citation type="submission" date="2016-11" db="EMBL/GenBank/DDBJ databases">
        <authorList>
            <person name="Jaros S."/>
            <person name="Januszkiewicz K."/>
            <person name="Wedrychowicz H."/>
        </authorList>
    </citation>
    <scope>NUCLEOTIDE SEQUENCE [LARGE SCALE GENOMIC DNA]</scope>
    <source>
        <strain evidence="1 2">DSM 25660</strain>
    </source>
</reference>
<proteinExistence type="predicted"/>
<keyword evidence="2" id="KW-1185">Reference proteome</keyword>
<accession>A0A1M5DSG9</accession>
<dbReference type="OrthoDB" id="5701146at2"/>
<dbReference type="EMBL" id="FQVQ01000016">
    <property type="protein sequence ID" value="SHF69900.1"/>
    <property type="molecule type" value="Genomic_DNA"/>
</dbReference>